<gene>
    <name evidence="1" type="ORF">GEZ89_09420</name>
</gene>
<protein>
    <submittedName>
        <fullName evidence="1">Uncharacterized protein</fullName>
    </submittedName>
</protein>
<comment type="caution">
    <text evidence="1">The sequence shown here is derived from an EMBL/GenBank/DDBJ whole genome shotgun (WGS) entry which is preliminary data.</text>
</comment>
<proteinExistence type="predicted"/>
<evidence type="ECO:0000313" key="1">
    <source>
        <dbReference type="EMBL" id="MQQ53145.1"/>
    </source>
</evidence>
<reference evidence="1 2" key="1">
    <citation type="submission" date="2019-10" db="EMBL/GenBank/DDBJ databases">
        <title>Streptococcus mitis of the oral and urogenital tracts.</title>
        <authorList>
            <person name="Price T."/>
            <person name="Mores C.R."/>
            <person name="Putonti C."/>
            <person name="Wolfe A.J."/>
        </authorList>
    </citation>
    <scope>NUCLEOTIDE SEQUENCE [LARGE SCALE GENOMIC DNA]</scope>
    <source>
        <strain evidence="1 2">SM16</strain>
    </source>
</reference>
<dbReference type="EMBL" id="WIJK01000041">
    <property type="protein sequence ID" value="MQQ53145.1"/>
    <property type="molecule type" value="Genomic_DNA"/>
</dbReference>
<sequence>MLKAIYFLLDKLPDRNDFKNFIREVLFSGKITGRLTFITALITVIKPLLSIINKETGDYSKI</sequence>
<name>A0A7X1V4S5_STRMT</name>
<dbReference type="RefSeq" id="WP_153225804.1">
    <property type="nucleotide sequence ID" value="NZ_WIJK01000041.1"/>
</dbReference>
<accession>A0A7X1V4S5</accession>
<evidence type="ECO:0000313" key="2">
    <source>
        <dbReference type="Proteomes" id="UP000467560"/>
    </source>
</evidence>
<feature type="non-terminal residue" evidence="1">
    <location>
        <position position="62"/>
    </location>
</feature>
<dbReference type="Proteomes" id="UP000467560">
    <property type="component" value="Unassembled WGS sequence"/>
</dbReference>
<organism evidence="1 2">
    <name type="scientific">Streptococcus mitis</name>
    <dbReference type="NCBI Taxonomy" id="28037"/>
    <lineage>
        <taxon>Bacteria</taxon>
        <taxon>Bacillati</taxon>
        <taxon>Bacillota</taxon>
        <taxon>Bacilli</taxon>
        <taxon>Lactobacillales</taxon>
        <taxon>Streptococcaceae</taxon>
        <taxon>Streptococcus</taxon>
        <taxon>Streptococcus mitis group</taxon>
    </lineage>
</organism>
<dbReference type="AlphaFoldDB" id="A0A7X1V4S5"/>